<name>A0AAV9YZN7_9AGAR</name>
<evidence type="ECO:0000313" key="2">
    <source>
        <dbReference type="EMBL" id="KAK6966519.1"/>
    </source>
</evidence>
<protein>
    <submittedName>
        <fullName evidence="2">Uncharacterized protein</fullName>
    </submittedName>
</protein>
<gene>
    <name evidence="2" type="ORF">R3P38DRAFT_3381115</name>
</gene>
<reference evidence="2 3" key="1">
    <citation type="journal article" date="2024" name="J Genomics">
        <title>Draft genome sequencing and assembly of Favolaschia claudopus CIRM-BRFM 2984 isolated from oak limbs.</title>
        <authorList>
            <person name="Navarro D."/>
            <person name="Drula E."/>
            <person name="Chaduli D."/>
            <person name="Cazenave R."/>
            <person name="Ahrendt S."/>
            <person name="Wang J."/>
            <person name="Lipzen A."/>
            <person name="Daum C."/>
            <person name="Barry K."/>
            <person name="Grigoriev I.V."/>
            <person name="Favel A."/>
            <person name="Rosso M.N."/>
            <person name="Martin F."/>
        </authorList>
    </citation>
    <scope>NUCLEOTIDE SEQUENCE [LARGE SCALE GENOMIC DNA]</scope>
    <source>
        <strain evidence="2 3">CIRM-BRFM 2984</strain>
    </source>
</reference>
<organism evidence="2 3">
    <name type="scientific">Favolaschia claudopus</name>
    <dbReference type="NCBI Taxonomy" id="2862362"/>
    <lineage>
        <taxon>Eukaryota</taxon>
        <taxon>Fungi</taxon>
        <taxon>Dikarya</taxon>
        <taxon>Basidiomycota</taxon>
        <taxon>Agaricomycotina</taxon>
        <taxon>Agaricomycetes</taxon>
        <taxon>Agaricomycetidae</taxon>
        <taxon>Agaricales</taxon>
        <taxon>Marasmiineae</taxon>
        <taxon>Mycenaceae</taxon>
        <taxon>Favolaschia</taxon>
    </lineage>
</organism>
<keyword evidence="3" id="KW-1185">Reference proteome</keyword>
<sequence length="363" mass="40159">MYDHSVRASDLSAFHRAAVHSQGEFEGKIGRQQRSHAVKISGAHPCKKCVRSYAIVAPSSGSSSISTGAGKSGQIRSVCTSLNDPQRHRITIAPRLLANPGGEERRVNVRDLDSRLTTPSYYGSRTTQWGEIRTLSVSRIVGSYAPAVTTPELSSPPLKYAPRDKEYGRHEVHKPDPCVALRSLRGYRLSRVVSTGGGRLPLIECVEGVRWRRKYARRATGPGTRRRSQDGRERGSDKDKQPIFKASHPQPTMKMHQQRFSYSSIIDVATPLTPARSHLTTPPYHHPRLNLRAVNEQKHGGEAWARELGVGELQSMLHALEERKVRDGRAVRVNEGGGGKRRRSRSSLSSREDDGENGSTGKA</sequence>
<comment type="caution">
    <text evidence="2">The sequence shown here is derived from an EMBL/GenBank/DDBJ whole genome shotgun (WGS) entry which is preliminary data.</text>
</comment>
<dbReference type="EMBL" id="JAWWNJ010000268">
    <property type="protein sequence ID" value="KAK6966519.1"/>
    <property type="molecule type" value="Genomic_DNA"/>
</dbReference>
<evidence type="ECO:0000256" key="1">
    <source>
        <dbReference type="SAM" id="MobiDB-lite"/>
    </source>
</evidence>
<proteinExistence type="predicted"/>
<feature type="compositionally biased region" description="Basic and acidic residues" evidence="1">
    <location>
        <begin position="227"/>
        <end position="242"/>
    </location>
</feature>
<accession>A0AAV9YZN7</accession>
<feature type="region of interest" description="Disordered" evidence="1">
    <location>
        <begin position="217"/>
        <end position="255"/>
    </location>
</feature>
<dbReference type="Proteomes" id="UP001362999">
    <property type="component" value="Unassembled WGS sequence"/>
</dbReference>
<evidence type="ECO:0000313" key="3">
    <source>
        <dbReference type="Proteomes" id="UP001362999"/>
    </source>
</evidence>
<dbReference type="AlphaFoldDB" id="A0AAV9YZN7"/>
<feature type="region of interest" description="Disordered" evidence="1">
    <location>
        <begin position="326"/>
        <end position="363"/>
    </location>
</feature>